<evidence type="ECO:0000256" key="8">
    <source>
        <dbReference type="SAM" id="Phobius"/>
    </source>
</evidence>
<comment type="caution">
    <text evidence="10">The sequence shown here is derived from an EMBL/GenBank/DDBJ whole genome shotgun (WGS) entry which is preliminary data.</text>
</comment>
<dbReference type="PROSITE" id="PS00198">
    <property type="entry name" value="4FE4S_FER_1"/>
    <property type="match status" value="1"/>
</dbReference>
<feature type="transmembrane region" description="Helical" evidence="8">
    <location>
        <begin position="199"/>
        <end position="220"/>
    </location>
</feature>
<dbReference type="InterPro" id="IPR051684">
    <property type="entry name" value="Electron_Trans/Redox"/>
</dbReference>
<dbReference type="Proteomes" id="UP000778970">
    <property type="component" value="Unassembled WGS sequence"/>
</dbReference>
<dbReference type="Pfam" id="PF12801">
    <property type="entry name" value="Fer4_5"/>
    <property type="match status" value="1"/>
</dbReference>
<evidence type="ECO:0000256" key="6">
    <source>
        <dbReference type="ARBA" id="ARBA00023014"/>
    </source>
</evidence>
<dbReference type="InterPro" id="IPR017896">
    <property type="entry name" value="4Fe4S_Fe-S-bd"/>
</dbReference>
<dbReference type="EMBL" id="NRRE01000028">
    <property type="protein sequence ID" value="MBK1698618.1"/>
    <property type="molecule type" value="Genomic_DNA"/>
</dbReference>
<evidence type="ECO:0000259" key="9">
    <source>
        <dbReference type="PROSITE" id="PS51379"/>
    </source>
</evidence>
<evidence type="ECO:0000256" key="1">
    <source>
        <dbReference type="ARBA" id="ARBA00022448"/>
    </source>
</evidence>
<evidence type="ECO:0000256" key="3">
    <source>
        <dbReference type="ARBA" id="ARBA00022723"/>
    </source>
</evidence>
<evidence type="ECO:0000256" key="4">
    <source>
        <dbReference type="ARBA" id="ARBA00022982"/>
    </source>
</evidence>
<reference evidence="10" key="1">
    <citation type="submission" date="2017-08" db="EMBL/GenBank/DDBJ databases">
        <authorList>
            <person name="Imhoff J.F."/>
            <person name="Rahn T."/>
            <person name="Kuenzel S."/>
            <person name="Neulinger S.C."/>
        </authorList>
    </citation>
    <scope>NUCLEOTIDE SEQUENCE</scope>
    <source>
        <strain evidence="10">DSM 9154</strain>
    </source>
</reference>
<dbReference type="PROSITE" id="PS51379">
    <property type="entry name" value="4FE4S_FER_2"/>
    <property type="match status" value="1"/>
</dbReference>
<name>A0A934QK39_9PROT</name>
<organism evidence="10 11">
    <name type="scientific">Rhodovibrio salinarum</name>
    <dbReference type="NCBI Taxonomy" id="1087"/>
    <lineage>
        <taxon>Bacteria</taxon>
        <taxon>Pseudomonadati</taxon>
        <taxon>Pseudomonadota</taxon>
        <taxon>Alphaproteobacteria</taxon>
        <taxon>Rhodospirillales</taxon>
        <taxon>Rhodovibrionaceae</taxon>
        <taxon>Rhodovibrio</taxon>
    </lineage>
</organism>
<proteinExistence type="predicted"/>
<keyword evidence="5" id="KW-0408">Iron</keyword>
<dbReference type="GO" id="GO:0046872">
    <property type="term" value="F:metal ion binding"/>
    <property type="evidence" value="ECO:0007669"/>
    <property type="project" value="UniProtKB-KW"/>
</dbReference>
<keyword evidence="4" id="KW-0249">Electron transport</keyword>
<dbReference type="AlphaFoldDB" id="A0A934QK39"/>
<accession>A0A934QK39</accession>
<protein>
    <submittedName>
        <fullName evidence="10">Cytochrome c oxidase accessory protein CcoG</fullName>
    </submittedName>
</protein>
<feature type="domain" description="4Fe-4S ferredoxin-type" evidence="9">
    <location>
        <begin position="300"/>
        <end position="329"/>
    </location>
</feature>
<dbReference type="PANTHER" id="PTHR30176:SF3">
    <property type="entry name" value="FERREDOXIN-TYPE PROTEIN NAPH"/>
    <property type="match status" value="1"/>
</dbReference>
<dbReference type="Pfam" id="PF13746">
    <property type="entry name" value="Fer4_18"/>
    <property type="match status" value="2"/>
</dbReference>
<dbReference type="NCBIfam" id="TIGR02745">
    <property type="entry name" value="ccoG_rdxA_fixG"/>
    <property type="match status" value="1"/>
</dbReference>
<keyword evidence="1" id="KW-0813">Transport</keyword>
<evidence type="ECO:0000256" key="7">
    <source>
        <dbReference type="SAM" id="MobiDB-lite"/>
    </source>
</evidence>
<dbReference type="InterPro" id="IPR014116">
    <property type="entry name" value="Cyt_c_oxidase_cbb3_FixG"/>
</dbReference>
<feature type="region of interest" description="Disordered" evidence="7">
    <location>
        <begin position="254"/>
        <end position="286"/>
    </location>
</feature>
<keyword evidence="8" id="KW-0472">Membrane</keyword>
<evidence type="ECO:0000256" key="5">
    <source>
        <dbReference type="ARBA" id="ARBA00023004"/>
    </source>
</evidence>
<feature type="transmembrane region" description="Helical" evidence="8">
    <location>
        <begin position="43"/>
        <end position="61"/>
    </location>
</feature>
<keyword evidence="8" id="KW-1133">Transmembrane helix</keyword>
<dbReference type="InterPro" id="IPR017900">
    <property type="entry name" value="4Fe4S_Fe_S_CS"/>
</dbReference>
<keyword evidence="11" id="KW-1185">Reference proteome</keyword>
<evidence type="ECO:0000313" key="11">
    <source>
        <dbReference type="Proteomes" id="UP000778970"/>
    </source>
</evidence>
<feature type="transmembrane region" description="Helical" evidence="8">
    <location>
        <begin position="384"/>
        <end position="403"/>
    </location>
</feature>
<feature type="transmembrane region" description="Helical" evidence="8">
    <location>
        <begin position="170"/>
        <end position="187"/>
    </location>
</feature>
<keyword evidence="8" id="KW-0812">Transmembrane</keyword>
<dbReference type="InterPro" id="IPR032879">
    <property type="entry name" value="FixG_C"/>
</dbReference>
<dbReference type="RefSeq" id="WP_037256546.1">
    <property type="nucleotide sequence ID" value="NZ_NRRE01000028.1"/>
</dbReference>
<evidence type="ECO:0000256" key="2">
    <source>
        <dbReference type="ARBA" id="ARBA00022485"/>
    </source>
</evidence>
<dbReference type="InterPro" id="IPR013783">
    <property type="entry name" value="Ig-like_fold"/>
</dbReference>
<keyword evidence="6" id="KW-0411">Iron-sulfur</keyword>
<reference evidence="10" key="2">
    <citation type="journal article" date="2020" name="Microorganisms">
        <title>Osmotic Adaptation and Compatible Solute Biosynthesis of Phototrophic Bacteria as Revealed from Genome Analyses.</title>
        <authorList>
            <person name="Imhoff J.F."/>
            <person name="Rahn T."/>
            <person name="Kunzel S."/>
            <person name="Keller A."/>
            <person name="Neulinger S.C."/>
        </authorList>
    </citation>
    <scope>NUCLEOTIDE SEQUENCE</scope>
    <source>
        <strain evidence="10">DSM 9154</strain>
    </source>
</reference>
<gene>
    <name evidence="10" type="primary">ccoG</name>
    <name evidence="10" type="ORF">CKO21_15325</name>
</gene>
<feature type="transmembrane region" description="Helical" evidence="8">
    <location>
        <begin position="95"/>
        <end position="116"/>
    </location>
</feature>
<dbReference type="Gene3D" id="2.60.40.10">
    <property type="entry name" value="Immunoglobulins"/>
    <property type="match status" value="1"/>
</dbReference>
<dbReference type="Pfam" id="PF11614">
    <property type="entry name" value="FixG_C"/>
    <property type="match status" value="1"/>
</dbReference>
<dbReference type="GO" id="GO:0005886">
    <property type="term" value="C:plasma membrane"/>
    <property type="evidence" value="ECO:0007669"/>
    <property type="project" value="TreeGrafter"/>
</dbReference>
<dbReference type="SUPFAM" id="SSF54862">
    <property type="entry name" value="4Fe-4S ferredoxins"/>
    <property type="match status" value="1"/>
</dbReference>
<evidence type="ECO:0000313" key="10">
    <source>
        <dbReference type="EMBL" id="MBK1698618.1"/>
    </source>
</evidence>
<dbReference type="PANTHER" id="PTHR30176">
    <property type="entry name" value="FERREDOXIN-TYPE PROTEIN NAPH"/>
    <property type="match status" value="1"/>
</dbReference>
<dbReference type="GO" id="GO:0051539">
    <property type="term" value="F:4 iron, 4 sulfur cluster binding"/>
    <property type="evidence" value="ECO:0007669"/>
    <property type="project" value="UniProtKB-KW"/>
</dbReference>
<keyword evidence="2" id="KW-0004">4Fe-4S</keyword>
<keyword evidence="3" id="KW-0479">Metal-binding</keyword>
<sequence length="524" mass="58847">MAESTIHEGTEGALSRRKQREQNLYAGRVKVHPMAIGGFYRKLKWAAVIVLLGIYYIAPWLRWDRGPNTPDQALLIDMPARRAYFFGIEIWPQEVYYLAGLLIMGAIGLFLVTSLLGRVWCGYACPQTVWTDLYMLVERWIEGDRNARIKLDRQPLTGQKLAKRLAKHSVWLLIALATGGAWIMYFVDAPTVVGNFFTGQASFSVYFFVGMFTATTYLLAGWAREQVCTYMCPWPRFQAAMFDEDTMIVTYEPWRGEPRGKPKKGKTHVSPANLPPKGPDDSSTPGLAAIDWEQANALYGRDKVDGKGDCIACDKCVAVCPTGIDIRDGVQMECIGCALCIDACNSVMEKLGRPKNLITYDTLANQERRARGEKPRIRLIRARTILYGSLLAVVAGIMLFTLMTRSTHDLNVLHDRNPLFVTLSDGAIRNGYTIKILNKERAQSSYTLELGNLPQGTLSVVGMNTPRARQVQLTADPDSVTSYKIYVERPSSAVEQTTRDFQFRLTDRQGNVVVQETLFRGPER</sequence>